<dbReference type="PANTHER" id="PTHR46558:SF11">
    <property type="entry name" value="HTH-TYPE TRANSCRIPTIONAL REGULATOR XRE"/>
    <property type="match status" value="1"/>
</dbReference>
<dbReference type="EMBL" id="JAMFTH010000005">
    <property type="protein sequence ID" value="MCP8900497.1"/>
    <property type="molecule type" value="Genomic_DNA"/>
</dbReference>
<dbReference type="Proteomes" id="UP001139319">
    <property type="component" value="Unassembled WGS sequence"/>
</dbReference>
<feature type="transmembrane region" description="Helical" evidence="2">
    <location>
        <begin position="98"/>
        <end position="123"/>
    </location>
</feature>
<protein>
    <submittedName>
        <fullName evidence="4">Helix-turn-helix domain-containing protein</fullName>
    </submittedName>
</protein>
<sequence>MELGEKIKKLRIEQGWTQPQLAATLGIEQSTLSKIESGKLILSAETFDTLLSTFTLSIDQLLDGVSREHIRSTLAPRLSQVAEWVSSQNSDYFKTQRVWLFVCAALIVIGASGVIGGQMGWLVEEKHMAYTYRSYGVVKPGEPIDVYYVNVMSKSGLDFNEEVDRYTRRLDEDFLQTSENKGRVFFPSVEGGKRRYQLVGSTIVKNTGYKMLMMTALLLLVAGVVGVIYQWRLIGIKRSLLQSD</sequence>
<dbReference type="InterPro" id="IPR010982">
    <property type="entry name" value="Lambda_DNA-bd_dom_sf"/>
</dbReference>
<proteinExistence type="predicted"/>
<accession>A0A9X2I822</accession>
<reference evidence="4" key="2">
    <citation type="submission" date="2023-01" db="EMBL/GenBank/DDBJ databases">
        <title>Gilvimarinus xylanilyticus HB14 isolated from Caulerpa lentillifera aquaculture base in Hainan, China.</title>
        <authorList>
            <person name="Zhang Y.-J."/>
        </authorList>
    </citation>
    <scope>NUCLEOTIDE SEQUENCE</scope>
    <source>
        <strain evidence="4">HB14</strain>
    </source>
</reference>
<dbReference type="AlphaFoldDB" id="A0A9X2I822"/>
<dbReference type="PANTHER" id="PTHR46558">
    <property type="entry name" value="TRACRIPTIONAL REGULATORY PROTEIN-RELATED-RELATED"/>
    <property type="match status" value="1"/>
</dbReference>
<dbReference type="Pfam" id="PF12844">
    <property type="entry name" value="HTH_19"/>
    <property type="match status" value="1"/>
</dbReference>
<keyword evidence="5" id="KW-1185">Reference proteome</keyword>
<dbReference type="Gene3D" id="1.10.260.40">
    <property type="entry name" value="lambda repressor-like DNA-binding domains"/>
    <property type="match status" value="1"/>
</dbReference>
<dbReference type="GO" id="GO:0003677">
    <property type="term" value="F:DNA binding"/>
    <property type="evidence" value="ECO:0007669"/>
    <property type="project" value="UniProtKB-KW"/>
</dbReference>
<keyword evidence="2" id="KW-0812">Transmembrane</keyword>
<evidence type="ECO:0000259" key="3">
    <source>
        <dbReference type="PROSITE" id="PS50943"/>
    </source>
</evidence>
<dbReference type="SMART" id="SM00530">
    <property type="entry name" value="HTH_XRE"/>
    <property type="match status" value="1"/>
</dbReference>
<evidence type="ECO:0000256" key="1">
    <source>
        <dbReference type="ARBA" id="ARBA00023125"/>
    </source>
</evidence>
<dbReference type="SUPFAM" id="SSF47413">
    <property type="entry name" value="lambda repressor-like DNA-binding domains"/>
    <property type="match status" value="1"/>
</dbReference>
<evidence type="ECO:0000256" key="2">
    <source>
        <dbReference type="SAM" id="Phobius"/>
    </source>
</evidence>
<keyword evidence="1" id="KW-0238">DNA-binding</keyword>
<feature type="domain" description="HTH cro/C1-type" evidence="3">
    <location>
        <begin position="7"/>
        <end position="61"/>
    </location>
</feature>
<dbReference type="InterPro" id="IPR001387">
    <property type="entry name" value="Cro/C1-type_HTH"/>
</dbReference>
<name>A0A9X2I822_9GAMM</name>
<comment type="caution">
    <text evidence="4">The sequence shown here is derived from an EMBL/GenBank/DDBJ whole genome shotgun (WGS) entry which is preliminary data.</text>
</comment>
<keyword evidence="2" id="KW-1133">Transmembrane helix</keyword>
<dbReference type="RefSeq" id="WP_253968786.1">
    <property type="nucleotide sequence ID" value="NZ_JAMFTH010000005.1"/>
</dbReference>
<evidence type="ECO:0000313" key="4">
    <source>
        <dbReference type="EMBL" id="MCP8900497.1"/>
    </source>
</evidence>
<gene>
    <name evidence="4" type="ORF">M6D89_14415</name>
</gene>
<organism evidence="4 5">
    <name type="scientific">Gilvimarinus xylanilyticus</name>
    <dbReference type="NCBI Taxonomy" id="2944139"/>
    <lineage>
        <taxon>Bacteria</taxon>
        <taxon>Pseudomonadati</taxon>
        <taxon>Pseudomonadota</taxon>
        <taxon>Gammaproteobacteria</taxon>
        <taxon>Cellvibrionales</taxon>
        <taxon>Cellvibrionaceae</taxon>
        <taxon>Gilvimarinus</taxon>
    </lineage>
</organism>
<evidence type="ECO:0000313" key="5">
    <source>
        <dbReference type="Proteomes" id="UP001139319"/>
    </source>
</evidence>
<dbReference type="PROSITE" id="PS50943">
    <property type="entry name" value="HTH_CROC1"/>
    <property type="match status" value="1"/>
</dbReference>
<reference evidence="4" key="1">
    <citation type="submission" date="2022-05" db="EMBL/GenBank/DDBJ databases">
        <authorList>
            <person name="Sun H.-N."/>
        </authorList>
    </citation>
    <scope>NUCLEOTIDE SEQUENCE</scope>
    <source>
        <strain evidence="4">HB14</strain>
    </source>
</reference>
<keyword evidence="2" id="KW-0472">Membrane</keyword>
<dbReference type="CDD" id="cd00093">
    <property type="entry name" value="HTH_XRE"/>
    <property type="match status" value="1"/>
</dbReference>
<feature type="transmembrane region" description="Helical" evidence="2">
    <location>
        <begin position="211"/>
        <end position="231"/>
    </location>
</feature>